<dbReference type="Proteomes" id="UP000004699">
    <property type="component" value="Unassembled WGS sequence"/>
</dbReference>
<dbReference type="GO" id="GO:0006635">
    <property type="term" value="P:fatty acid beta-oxidation"/>
    <property type="evidence" value="ECO:0007669"/>
    <property type="project" value="TreeGrafter"/>
</dbReference>
<evidence type="ECO:0000313" key="4">
    <source>
        <dbReference type="EMBL" id="EED34521.1"/>
    </source>
</evidence>
<dbReference type="InterPro" id="IPR014748">
    <property type="entry name" value="Enoyl-CoA_hydra_C"/>
</dbReference>
<keyword evidence="2" id="KW-0456">Lyase</keyword>
<dbReference type="eggNOG" id="COG1024">
    <property type="taxonomic scope" value="Bacteria"/>
</dbReference>
<dbReference type="SUPFAM" id="SSF52096">
    <property type="entry name" value="ClpP/crotonase"/>
    <property type="match status" value="1"/>
</dbReference>
<keyword evidence="4" id="KW-0413">Isomerase</keyword>
<evidence type="ECO:0000256" key="2">
    <source>
        <dbReference type="ARBA" id="ARBA00023239"/>
    </source>
</evidence>
<dbReference type="Gene3D" id="3.90.226.10">
    <property type="entry name" value="2-enoyl-CoA Hydratase, Chain A, domain 1"/>
    <property type="match status" value="1"/>
</dbReference>
<organism evidence="4 5">
    <name type="scientific">Luminiphilus syltensis NOR5-1B</name>
    <dbReference type="NCBI Taxonomy" id="565045"/>
    <lineage>
        <taxon>Bacteria</taxon>
        <taxon>Pseudomonadati</taxon>
        <taxon>Pseudomonadota</taxon>
        <taxon>Gammaproteobacteria</taxon>
        <taxon>Cellvibrionales</taxon>
        <taxon>Halieaceae</taxon>
        <taxon>Luminiphilus</taxon>
    </lineage>
</organism>
<evidence type="ECO:0000313" key="5">
    <source>
        <dbReference type="Proteomes" id="UP000004699"/>
    </source>
</evidence>
<comment type="similarity">
    <text evidence="1 3">Belongs to the enoyl-CoA hydratase/isomerase family.</text>
</comment>
<evidence type="ECO:0000256" key="1">
    <source>
        <dbReference type="ARBA" id="ARBA00005254"/>
    </source>
</evidence>
<proteinExistence type="inferred from homology"/>
<name>B8KWV9_9GAMM</name>
<dbReference type="GO" id="GO:0016829">
    <property type="term" value="F:lyase activity"/>
    <property type="evidence" value="ECO:0007669"/>
    <property type="project" value="UniProtKB-KW"/>
</dbReference>
<dbReference type="CDD" id="cd06558">
    <property type="entry name" value="crotonase-like"/>
    <property type="match status" value="1"/>
</dbReference>
<dbReference type="GO" id="GO:0016853">
    <property type="term" value="F:isomerase activity"/>
    <property type="evidence" value="ECO:0007669"/>
    <property type="project" value="UniProtKB-KW"/>
</dbReference>
<dbReference type="HOGENOM" id="CLU_009834_7_3_6"/>
<accession>B8KWV9</accession>
<dbReference type="PANTHER" id="PTHR11941">
    <property type="entry name" value="ENOYL-COA HYDRATASE-RELATED"/>
    <property type="match status" value="1"/>
</dbReference>
<keyword evidence="5" id="KW-1185">Reference proteome</keyword>
<dbReference type="InterPro" id="IPR029045">
    <property type="entry name" value="ClpP/crotonase-like_dom_sf"/>
</dbReference>
<dbReference type="InterPro" id="IPR001753">
    <property type="entry name" value="Enoyl-CoA_hydra/iso"/>
</dbReference>
<protein>
    <submittedName>
        <fullName evidence="4">Enoyl-CoA hydratase/isomerase</fullName>
    </submittedName>
</protein>
<dbReference type="STRING" id="565045.NOR51B_458"/>
<gene>
    <name evidence="4" type="ORF">NOR51B_458</name>
</gene>
<dbReference type="AlphaFoldDB" id="B8KWV9"/>
<dbReference type="PROSITE" id="PS00166">
    <property type="entry name" value="ENOYL_COA_HYDRATASE"/>
    <property type="match status" value="1"/>
</dbReference>
<evidence type="ECO:0000256" key="3">
    <source>
        <dbReference type="RuleBase" id="RU003707"/>
    </source>
</evidence>
<sequence length="285" mass="30261">MAVSIDSCRVVTGILKSLVLGVRKSRASDAVDETRMTKTVIFEQNAGVASIILNNTEKHNSLGQVEISAIETALNTLPDDIRVVVLVSGGGPTFCGGASLKELSSGELSGDRFQAMTNHFAHLPIPTVAIINGNVFGGGFELAVSCDFRICASDITARIPAAELGLCYPIDGIRRITARLGINTARRLLVGAEQFGADDMKALGMVSEVAEPAAVVDTGMQIAERLSGLAPLSVRAMLEIIRQTEEDRFDPARAAELADICSGSNDLKEGLAAKRERRTAEFHGH</sequence>
<dbReference type="Pfam" id="PF00378">
    <property type="entry name" value="ECH_1"/>
    <property type="match status" value="1"/>
</dbReference>
<reference evidence="5" key="1">
    <citation type="journal article" date="2013" name="BMC Microbiol.">
        <title>Taxonomy and evolution of bacteriochlorophyll a-containing members of the OM60/NOR5 clade of marine gammaproteobacteria: description of Luminiphilus syltensis gen. nov., sp. nov., reclassification of Haliea rubra as Pseudohaliea rubra gen. nov., comb. nov., and emendation of Chromatocurvus halotolerans.</title>
        <authorList>
            <person name="Spring S."/>
            <person name="Riedel T."/>
            <person name="Sproer C."/>
            <person name="Yan S."/>
            <person name="Harder J."/>
            <person name="Fuchs B.M."/>
        </authorList>
    </citation>
    <scope>NUCLEOTIDE SEQUENCE [LARGE SCALE GENOMIC DNA]</scope>
    <source>
        <strain evidence="5">NOR51-B</strain>
    </source>
</reference>
<dbReference type="PANTHER" id="PTHR11941:SF54">
    <property type="entry name" value="ENOYL-COA HYDRATASE, MITOCHONDRIAL"/>
    <property type="match status" value="1"/>
</dbReference>
<dbReference type="InterPro" id="IPR018376">
    <property type="entry name" value="Enoyl-CoA_hyd/isom_CS"/>
</dbReference>
<dbReference type="EMBL" id="DS999411">
    <property type="protein sequence ID" value="EED34521.1"/>
    <property type="molecule type" value="Genomic_DNA"/>
</dbReference>
<dbReference type="Gene3D" id="1.10.12.10">
    <property type="entry name" value="Lyase 2-enoyl-coa Hydratase, Chain A, domain 2"/>
    <property type="match status" value="1"/>
</dbReference>